<sequence>MSALPPSLYRVPFLVFNLIAGHVATCPPNKEPGLAERKRYQNNNKRLEFLTIIQWWFLPFIWVVLYTFHLSEIYVTLASVFPAIRSHALLSVLLPTTRLIGPMSSRLHVSPTLLLGSFMCFFGCTLRYICYNTLGRQFTFELSLKKDHKLITHGPYSIVRHPSYIGSVIYFSGILIADFGAGSWFSVAGMWSTTFGRVLGTVWVCTVTFLLTSLVSRVPKEDKVLREEFGMQWVEWANKTPYRLIPGVY</sequence>
<keyword evidence="5" id="KW-0949">S-adenosyl-L-methionine</keyword>
<dbReference type="OrthoDB" id="422086at2759"/>
<keyword evidence="7" id="KW-1185">Reference proteome</keyword>
<dbReference type="InterPro" id="IPR007269">
    <property type="entry name" value="ICMT_MeTrfase"/>
</dbReference>
<feature type="transmembrane region" description="Helical" evidence="5">
    <location>
        <begin position="47"/>
        <end position="68"/>
    </location>
</feature>
<dbReference type="PANTHER" id="PTHR12714:SF9">
    <property type="entry name" value="PROTEIN-S-ISOPRENYLCYSTEINE O-METHYLTRANSFERASE"/>
    <property type="match status" value="1"/>
</dbReference>
<keyword evidence="4 5" id="KW-0472">Membrane</keyword>
<evidence type="ECO:0000313" key="7">
    <source>
        <dbReference type="Proteomes" id="UP000813824"/>
    </source>
</evidence>
<dbReference type="Proteomes" id="UP000813824">
    <property type="component" value="Unassembled WGS sequence"/>
</dbReference>
<dbReference type="EC" id="2.1.1.100" evidence="5"/>
<dbReference type="GO" id="GO:0032259">
    <property type="term" value="P:methylation"/>
    <property type="evidence" value="ECO:0007669"/>
    <property type="project" value="UniProtKB-KW"/>
</dbReference>
<keyword evidence="5" id="KW-0256">Endoplasmic reticulum</keyword>
<protein>
    <recommendedName>
        <fullName evidence="5">Protein-S-isoprenylcysteine O-methyltransferase</fullName>
        <ecNumber evidence="5">2.1.1.100</ecNumber>
    </recommendedName>
</protein>
<comment type="subcellular location">
    <subcellularLocation>
        <location evidence="5">Endoplasmic reticulum membrane</location>
        <topology evidence="5">Multi-pass membrane protein</topology>
    </subcellularLocation>
    <subcellularLocation>
        <location evidence="1">Membrane</location>
        <topology evidence="1">Multi-pass membrane protein</topology>
    </subcellularLocation>
</comment>
<keyword evidence="5" id="KW-0808">Transferase</keyword>
<organism evidence="6 7">
    <name type="scientific">Cristinia sonorae</name>
    <dbReference type="NCBI Taxonomy" id="1940300"/>
    <lineage>
        <taxon>Eukaryota</taxon>
        <taxon>Fungi</taxon>
        <taxon>Dikarya</taxon>
        <taxon>Basidiomycota</taxon>
        <taxon>Agaricomycotina</taxon>
        <taxon>Agaricomycetes</taxon>
        <taxon>Agaricomycetidae</taxon>
        <taxon>Agaricales</taxon>
        <taxon>Pleurotineae</taxon>
        <taxon>Stephanosporaceae</taxon>
        <taxon>Cristinia</taxon>
    </lineage>
</organism>
<keyword evidence="5" id="KW-0489">Methyltransferase</keyword>
<feature type="transmembrane region" description="Helical" evidence="5">
    <location>
        <begin position="164"/>
        <end position="186"/>
    </location>
</feature>
<name>A0A8K0UNH0_9AGAR</name>
<dbReference type="GO" id="GO:0004671">
    <property type="term" value="F:protein C-terminal S-isoprenylcysteine carboxyl O-methyltransferase activity"/>
    <property type="evidence" value="ECO:0007669"/>
    <property type="project" value="UniProtKB-EC"/>
</dbReference>
<comment type="catalytic activity">
    <reaction evidence="5">
        <text>[protein]-C-terminal S-[(2E,6E)-farnesyl]-L-cysteine + S-adenosyl-L-methionine = [protein]-C-terminal S-[(2E,6E)-farnesyl]-L-cysteine methyl ester + S-adenosyl-L-homocysteine</text>
        <dbReference type="Rhea" id="RHEA:21672"/>
        <dbReference type="Rhea" id="RHEA-COMP:12125"/>
        <dbReference type="Rhea" id="RHEA-COMP:12126"/>
        <dbReference type="ChEBI" id="CHEBI:57856"/>
        <dbReference type="ChEBI" id="CHEBI:59789"/>
        <dbReference type="ChEBI" id="CHEBI:90510"/>
        <dbReference type="ChEBI" id="CHEBI:90511"/>
        <dbReference type="EC" id="2.1.1.100"/>
    </reaction>
</comment>
<keyword evidence="3 5" id="KW-1133">Transmembrane helix</keyword>
<dbReference type="Pfam" id="PF04140">
    <property type="entry name" value="ICMT"/>
    <property type="match status" value="1"/>
</dbReference>
<dbReference type="PANTHER" id="PTHR12714">
    <property type="entry name" value="PROTEIN-S ISOPRENYLCYSTEINE O-METHYLTRANSFERASE"/>
    <property type="match status" value="1"/>
</dbReference>
<evidence type="ECO:0000256" key="2">
    <source>
        <dbReference type="ARBA" id="ARBA00022692"/>
    </source>
</evidence>
<evidence type="ECO:0000256" key="4">
    <source>
        <dbReference type="ARBA" id="ARBA00023136"/>
    </source>
</evidence>
<keyword evidence="2 5" id="KW-0812">Transmembrane</keyword>
<reference evidence="6" key="1">
    <citation type="journal article" date="2021" name="New Phytol.">
        <title>Evolutionary innovations through gain and loss of genes in the ectomycorrhizal Boletales.</title>
        <authorList>
            <person name="Wu G."/>
            <person name="Miyauchi S."/>
            <person name="Morin E."/>
            <person name="Kuo A."/>
            <person name="Drula E."/>
            <person name="Varga T."/>
            <person name="Kohler A."/>
            <person name="Feng B."/>
            <person name="Cao Y."/>
            <person name="Lipzen A."/>
            <person name="Daum C."/>
            <person name="Hundley H."/>
            <person name="Pangilinan J."/>
            <person name="Johnson J."/>
            <person name="Barry K."/>
            <person name="LaButti K."/>
            <person name="Ng V."/>
            <person name="Ahrendt S."/>
            <person name="Min B."/>
            <person name="Choi I.G."/>
            <person name="Park H."/>
            <person name="Plett J.M."/>
            <person name="Magnuson J."/>
            <person name="Spatafora J.W."/>
            <person name="Nagy L.G."/>
            <person name="Henrissat B."/>
            <person name="Grigoriev I.V."/>
            <person name="Yang Z.L."/>
            <person name="Xu J."/>
            <person name="Martin F.M."/>
        </authorList>
    </citation>
    <scope>NUCLEOTIDE SEQUENCE</scope>
    <source>
        <strain evidence="6">KKN 215</strain>
    </source>
</reference>
<evidence type="ECO:0000313" key="6">
    <source>
        <dbReference type="EMBL" id="KAH8100894.1"/>
    </source>
</evidence>
<dbReference type="AlphaFoldDB" id="A0A8K0UNH0"/>
<gene>
    <name evidence="6" type="ORF">BXZ70DRAFT_1007826</name>
</gene>
<evidence type="ECO:0000256" key="5">
    <source>
        <dbReference type="RuleBase" id="RU362022"/>
    </source>
</evidence>
<proteinExistence type="inferred from homology"/>
<accession>A0A8K0UNH0</accession>
<feature type="transmembrane region" description="Helical" evidence="5">
    <location>
        <begin position="198"/>
        <end position="216"/>
    </location>
</feature>
<evidence type="ECO:0000256" key="3">
    <source>
        <dbReference type="ARBA" id="ARBA00022989"/>
    </source>
</evidence>
<dbReference type="GO" id="GO:0005789">
    <property type="term" value="C:endoplasmic reticulum membrane"/>
    <property type="evidence" value="ECO:0007669"/>
    <property type="project" value="UniProtKB-SubCell"/>
</dbReference>
<dbReference type="EMBL" id="JAEVFJ010000014">
    <property type="protein sequence ID" value="KAH8100894.1"/>
    <property type="molecule type" value="Genomic_DNA"/>
</dbReference>
<dbReference type="Gene3D" id="1.20.120.1630">
    <property type="match status" value="1"/>
</dbReference>
<evidence type="ECO:0000256" key="1">
    <source>
        <dbReference type="ARBA" id="ARBA00004141"/>
    </source>
</evidence>
<comment type="caution">
    <text evidence="6">The sequence shown here is derived from an EMBL/GenBank/DDBJ whole genome shotgun (WGS) entry which is preliminary data.</text>
</comment>
<comment type="similarity">
    <text evidence="5">Belongs to the class VI-like SAM-binding methyltransferase superfamily. Isoprenylcysteine carboxyl methyltransferase family.</text>
</comment>
<feature type="transmembrane region" description="Helical" evidence="5">
    <location>
        <begin position="107"/>
        <end position="129"/>
    </location>
</feature>